<dbReference type="RefSeq" id="WP_190538263.1">
    <property type="nucleotide sequence ID" value="NZ_CAWPNO010000001.1"/>
</dbReference>
<evidence type="ECO:0000259" key="2">
    <source>
        <dbReference type="Pfam" id="PF01757"/>
    </source>
</evidence>
<dbReference type="Pfam" id="PF01757">
    <property type="entry name" value="Acyl_transf_3"/>
    <property type="match status" value="1"/>
</dbReference>
<evidence type="ECO:0000313" key="4">
    <source>
        <dbReference type="Proteomes" id="UP000658514"/>
    </source>
</evidence>
<keyword evidence="3" id="KW-0808">Transferase</keyword>
<feature type="domain" description="Acyltransferase 3" evidence="2">
    <location>
        <begin position="16"/>
        <end position="376"/>
    </location>
</feature>
<keyword evidence="4" id="KW-1185">Reference proteome</keyword>
<reference evidence="3 4" key="1">
    <citation type="journal article" date="2020" name="ISME J.">
        <title>Comparative genomics reveals insights into cyanobacterial evolution and habitat adaptation.</title>
        <authorList>
            <person name="Chen M.Y."/>
            <person name="Teng W.K."/>
            <person name="Zhao L."/>
            <person name="Hu C.X."/>
            <person name="Zhou Y.K."/>
            <person name="Han B.P."/>
            <person name="Song L.R."/>
            <person name="Shu W.S."/>
        </authorList>
    </citation>
    <scope>NUCLEOTIDE SEQUENCE [LARGE SCALE GENOMIC DNA]</scope>
    <source>
        <strain evidence="3 4">FACHB-288</strain>
    </source>
</reference>
<accession>A0ABR8A2T9</accession>
<evidence type="ECO:0000256" key="1">
    <source>
        <dbReference type="SAM" id="Phobius"/>
    </source>
</evidence>
<keyword evidence="1" id="KW-1133">Transmembrane helix</keyword>
<feature type="transmembrane region" description="Helical" evidence="1">
    <location>
        <begin position="170"/>
        <end position="188"/>
    </location>
</feature>
<sequence>MMSLNRVNYVNKKKLNSLQILRGIAALLVILIHGTGVVETAFNENYLDQYFYMGNCGVDIFFVLSGFIIFYSNYNLIGDPSKFVSFIRKRIIRIYPIYWIVTLSILPAYAIIPSFGQGDELNFNVILTSLFLIPNYRSPILVSGWTLIHEMLFYLIFGLIIVLKPKLSKSIIIIWSTIILVLFIYNFYAIEINIQNPVIRLVTHPQNIEFLLGCLAAKIVINTLNNVKKISTRTIVLIKLNVLFCALIIIMSGFARYYNIKIFNLLTGVHVLIYGITSMILILCLAFLDVLNKNVYSKDINYDKVRKNTGVSLINRYVLFSGLILLGEASYSIYLTHGPAISALSKAMKHFKIHELIGGFWASNILFMLVVASGVITYLYVELPMLNFLKKRFTN</sequence>
<feature type="transmembrane region" description="Helical" evidence="1">
    <location>
        <begin position="236"/>
        <end position="259"/>
    </location>
</feature>
<dbReference type="InterPro" id="IPR050879">
    <property type="entry name" value="Acyltransferase_3"/>
</dbReference>
<name>A0ABR8A2T9_9CYAN</name>
<dbReference type="GO" id="GO:0016746">
    <property type="term" value="F:acyltransferase activity"/>
    <property type="evidence" value="ECO:0007669"/>
    <property type="project" value="UniProtKB-KW"/>
</dbReference>
<evidence type="ECO:0000313" key="3">
    <source>
        <dbReference type="EMBL" id="MBD2193879.1"/>
    </source>
</evidence>
<feature type="transmembrane region" description="Helical" evidence="1">
    <location>
        <begin position="356"/>
        <end position="381"/>
    </location>
</feature>
<keyword evidence="1" id="KW-0472">Membrane</keyword>
<dbReference type="InterPro" id="IPR002656">
    <property type="entry name" value="Acyl_transf_3_dom"/>
</dbReference>
<organism evidence="3 4">
    <name type="scientific">Calothrix parietina FACHB-288</name>
    <dbReference type="NCBI Taxonomy" id="2692896"/>
    <lineage>
        <taxon>Bacteria</taxon>
        <taxon>Bacillati</taxon>
        <taxon>Cyanobacteriota</taxon>
        <taxon>Cyanophyceae</taxon>
        <taxon>Nostocales</taxon>
        <taxon>Calotrichaceae</taxon>
        <taxon>Calothrix</taxon>
    </lineage>
</organism>
<feature type="transmembrane region" description="Helical" evidence="1">
    <location>
        <begin position="271"/>
        <end position="292"/>
    </location>
</feature>
<dbReference type="PANTHER" id="PTHR23028:SF131">
    <property type="entry name" value="BLR2367 PROTEIN"/>
    <property type="match status" value="1"/>
</dbReference>
<proteinExistence type="predicted"/>
<comment type="caution">
    <text evidence="3">The sequence shown here is derived from an EMBL/GenBank/DDBJ whole genome shotgun (WGS) entry which is preliminary data.</text>
</comment>
<feature type="transmembrane region" description="Helical" evidence="1">
    <location>
        <begin position="20"/>
        <end position="38"/>
    </location>
</feature>
<dbReference type="Proteomes" id="UP000658514">
    <property type="component" value="Unassembled WGS sequence"/>
</dbReference>
<dbReference type="EMBL" id="JACJQH010000001">
    <property type="protein sequence ID" value="MBD2193879.1"/>
    <property type="molecule type" value="Genomic_DNA"/>
</dbReference>
<feature type="transmembrane region" description="Helical" evidence="1">
    <location>
        <begin position="313"/>
        <end position="336"/>
    </location>
</feature>
<gene>
    <name evidence="3" type="ORF">H6G24_00015</name>
</gene>
<feature type="transmembrane region" description="Helical" evidence="1">
    <location>
        <begin position="50"/>
        <end position="71"/>
    </location>
</feature>
<keyword evidence="3" id="KW-0012">Acyltransferase</keyword>
<feature type="transmembrane region" description="Helical" evidence="1">
    <location>
        <begin position="140"/>
        <end position="163"/>
    </location>
</feature>
<keyword evidence="1" id="KW-0812">Transmembrane</keyword>
<protein>
    <submittedName>
        <fullName evidence="3">Acyltransferase</fullName>
    </submittedName>
</protein>
<feature type="transmembrane region" description="Helical" evidence="1">
    <location>
        <begin position="208"/>
        <end position="224"/>
    </location>
</feature>
<feature type="transmembrane region" description="Helical" evidence="1">
    <location>
        <begin position="92"/>
        <end position="112"/>
    </location>
</feature>
<dbReference type="PANTHER" id="PTHR23028">
    <property type="entry name" value="ACETYLTRANSFERASE"/>
    <property type="match status" value="1"/>
</dbReference>